<accession>A0AAD5RVP8</accession>
<evidence type="ECO:0000313" key="1">
    <source>
        <dbReference type="EMBL" id="KAJ2900484.1"/>
    </source>
</evidence>
<organism evidence="1 2">
    <name type="scientific">Zalerion maritima</name>
    <dbReference type="NCBI Taxonomy" id="339359"/>
    <lineage>
        <taxon>Eukaryota</taxon>
        <taxon>Fungi</taxon>
        <taxon>Dikarya</taxon>
        <taxon>Ascomycota</taxon>
        <taxon>Pezizomycotina</taxon>
        <taxon>Sordariomycetes</taxon>
        <taxon>Lulworthiomycetidae</taxon>
        <taxon>Lulworthiales</taxon>
        <taxon>Lulworthiaceae</taxon>
        <taxon>Zalerion</taxon>
    </lineage>
</organism>
<dbReference type="EMBL" id="JAKWBI020000172">
    <property type="protein sequence ID" value="KAJ2900484.1"/>
    <property type="molecule type" value="Genomic_DNA"/>
</dbReference>
<keyword evidence="2" id="KW-1185">Reference proteome</keyword>
<sequence>MRQKQGQLGAIGEASVRTKRGPWGPVRSVAISGLAVAGGREYTPPAWVLVNTGSGEISRQIMKIEDREVGEVGEVGKLRSSTQADADA</sequence>
<gene>
    <name evidence="1" type="ORF">MKZ38_002438</name>
</gene>
<dbReference type="Proteomes" id="UP001201980">
    <property type="component" value="Unassembled WGS sequence"/>
</dbReference>
<protein>
    <submittedName>
        <fullName evidence="1">Uncharacterized protein</fullName>
    </submittedName>
</protein>
<proteinExistence type="predicted"/>
<name>A0AAD5RVP8_9PEZI</name>
<comment type="caution">
    <text evidence="1">The sequence shown here is derived from an EMBL/GenBank/DDBJ whole genome shotgun (WGS) entry which is preliminary data.</text>
</comment>
<dbReference type="AlphaFoldDB" id="A0AAD5RVP8"/>
<evidence type="ECO:0000313" key="2">
    <source>
        <dbReference type="Proteomes" id="UP001201980"/>
    </source>
</evidence>
<reference evidence="1" key="1">
    <citation type="submission" date="2022-07" db="EMBL/GenBank/DDBJ databases">
        <title>Draft genome sequence of Zalerion maritima ATCC 34329, a (micro)plastics degrading marine fungus.</title>
        <authorList>
            <person name="Paco A."/>
            <person name="Goncalves M.F.M."/>
            <person name="Rocha-Santos T.A.P."/>
            <person name="Alves A."/>
        </authorList>
    </citation>
    <scope>NUCLEOTIDE SEQUENCE</scope>
    <source>
        <strain evidence="1">ATCC 34329</strain>
    </source>
</reference>